<proteinExistence type="predicted"/>
<dbReference type="AlphaFoldDB" id="A0AAE0TNF6"/>
<accession>A0AAE0TNF6</accession>
<dbReference type="Proteomes" id="UP001274830">
    <property type="component" value="Unassembled WGS sequence"/>
</dbReference>
<evidence type="ECO:0000313" key="1">
    <source>
        <dbReference type="EMBL" id="KAK3670427.1"/>
    </source>
</evidence>
<organism evidence="1 2">
    <name type="scientific">Recurvomyces mirabilis</name>
    <dbReference type="NCBI Taxonomy" id="574656"/>
    <lineage>
        <taxon>Eukaryota</taxon>
        <taxon>Fungi</taxon>
        <taxon>Dikarya</taxon>
        <taxon>Ascomycota</taxon>
        <taxon>Pezizomycotina</taxon>
        <taxon>Dothideomycetes</taxon>
        <taxon>Dothideomycetidae</taxon>
        <taxon>Mycosphaerellales</taxon>
        <taxon>Teratosphaeriaceae</taxon>
        <taxon>Recurvomyces</taxon>
    </lineage>
</organism>
<gene>
    <name evidence="1" type="ORF">LTR78_009667</name>
</gene>
<dbReference type="EMBL" id="JAUTXT010000056">
    <property type="protein sequence ID" value="KAK3670427.1"/>
    <property type="molecule type" value="Genomic_DNA"/>
</dbReference>
<name>A0AAE0TNF6_9PEZI</name>
<sequence>MAAHMREERIAVARQELSDHHNQQTELLDAFSLALNHMKSTDPQGFIPYYDFMKCAYFICDAEVRRFDIISWYKAADRAALDTVSRLQDYYHKEARLTLRVEKLRCTVSYAVRRDLTELQGDDGADAMMTFDAAVGMPEWCWEDTYAVALDEHSPRFGYEIERPGRGAVDLRYPESETNQEMSRILEIFANFEARLVRIQYANSEERFGAAAWPESVDSRVVEPVEEAIKPLPESRSELRARMQDCLKGLNDRRREIWELHVLRRQEEVLVKATDNTESSDTMRAHIRNVRSKICVEVERLGQKYGRRAEWDWEQ</sequence>
<keyword evidence="2" id="KW-1185">Reference proteome</keyword>
<evidence type="ECO:0000313" key="2">
    <source>
        <dbReference type="Proteomes" id="UP001274830"/>
    </source>
</evidence>
<protein>
    <submittedName>
        <fullName evidence="1">Uncharacterized protein</fullName>
    </submittedName>
</protein>
<comment type="caution">
    <text evidence="1">The sequence shown here is derived from an EMBL/GenBank/DDBJ whole genome shotgun (WGS) entry which is preliminary data.</text>
</comment>
<reference evidence="1" key="1">
    <citation type="submission" date="2023-07" db="EMBL/GenBank/DDBJ databases">
        <title>Black Yeasts Isolated from many extreme environments.</title>
        <authorList>
            <person name="Coleine C."/>
            <person name="Stajich J.E."/>
            <person name="Selbmann L."/>
        </authorList>
    </citation>
    <scope>NUCLEOTIDE SEQUENCE</scope>
    <source>
        <strain evidence="1">CCFEE 5485</strain>
    </source>
</reference>